<dbReference type="EMBL" id="AUPC02000599">
    <property type="protein sequence ID" value="POG57915.1"/>
    <property type="molecule type" value="Genomic_DNA"/>
</dbReference>
<dbReference type="AlphaFoldDB" id="A0A2P4NXQ0"/>
<accession>A0A2P4NXQ0</accession>
<sequence>FIPYMKTVWGKINTYGSFLHFKNFKEIQEWRQMRVIVNTIKESELPEFITNSKDIINNCVKEIESDYSKWTQIEREFRSELDILNDNWTEKCLKYYSKFVQEQFDADIIEEGKRLIRNMITVERREQDAQWMSLVRKYKDDWLTQCAIKKAGKKIQGLNTTGFKKINEAECAKIFEDIWKEVEDDKKEFNLNLVQQYVKIQKKKKNSKEFFG</sequence>
<reference evidence="1 2" key="1">
    <citation type="journal article" date="2013" name="Proc. Natl. Acad. Sci. U.S.A.">
        <title>Genome of an arbuscular mycorrhizal fungus provides insight into the oldest plant symbiosis.</title>
        <authorList>
            <person name="Tisserant E."/>
            <person name="Malbreil M."/>
            <person name="Kuo A."/>
            <person name="Kohler A."/>
            <person name="Symeonidi A."/>
            <person name="Balestrini R."/>
            <person name="Charron P."/>
            <person name="Duensing N."/>
            <person name="Frei Dit Frey N."/>
            <person name="Gianinazzi-Pearson V."/>
            <person name="Gilbert L.B."/>
            <person name="Handa Y."/>
            <person name="Herr J.R."/>
            <person name="Hijri M."/>
            <person name="Koul R."/>
            <person name="Kawaguchi M."/>
            <person name="Krajinski F."/>
            <person name="Lammers P.J."/>
            <person name="Masclaux F.G."/>
            <person name="Murat C."/>
            <person name="Morin E."/>
            <person name="Ndikumana S."/>
            <person name="Pagni M."/>
            <person name="Petitpierre D."/>
            <person name="Requena N."/>
            <person name="Rosikiewicz P."/>
            <person name="Riley R."/>
            <person name="Saito K."/>
            <person name="San Clemente H."/>
            <person name="Shapiro H."/>
            <person name="van Tuinen D."/>
            <person name="Becard G."/>
            <person name="Bonfante P."/>
            <person name="Paszkowski U."/>
            <person name="Shachar-Hill Y.Y."/>
            <person name="Tuskan G.A."/>
            <person name="Young P.W."/>
            <person name="Sanders I.R."/>
            <person name="Henrissat B."/>
            <person name="Rensing S.A."/>
            <person name="Grigoriev I.V."/>
            <person name="Corradi N."/>
            <person name="Roux C."/>
            <person name="Martin F."/>
        </authorList>
    </citation>
    <scope>NUCLEOTIDE SEQUENCE [LARGE SCALE GENOMIC DNA]</scope>
    <source>
        <strain evidence="1 2">DAOM 197198</strain>
    </source>
</reference>
<reference evidence="1 2" key="2">
    <citation type="journal article" date="2018" name="New Phytol.">
        <title>High intraspecific genome diversity in the model arbuscular mycorrhizal symbiont Rhizophagus irregularis.</title>
        <authorList>
            <person name="Chen E.C.H."/>
            <person name="Morin E."/>
            <person name="Beaudet D."/>
            <person name="Noel J."/>
            <person name="Yildirir G."/>
            <person name="Ndikumana S."/>
            <person name="Charron P."/>
            <person name="St-Onge C."/>
            <person name="Giorgi J."/>
            <person name="Kruger M."/>
            <person name="Marton T."/>
            <person name="Ropars J."/>
            <person name="Grigoriev I.V."/>
            <person name="Hainaut M."/>
            <person name="Henrissat B."/>
            <person name="Roux C."/>
            <person name="Martin F."/>
            <person name="Corradi N."/>
        </authorList>
    </citation>
    <scope>NUCLEOTIDE SEQUENCE [LARGE SCALE GENOMIC DNA]</scope>
    <source>
        <strain evidence="1 2">DAOM 197198</strain>
    </source>
</reference>
<protein>
    <submittedName>
        <fullName evidence="1">Uncharacterized protein</fullName>
    </submittedName>
</protein>
<organism evidence="1 2">
    <name type="scientific">Rhizophagus irregularis (strain DAOM 181602 / DAOM 197198 / MUCL 43194)</name>
    <name type="common">Arbuscular mycorrhizal fungus</name>
    <name type="synonym">Glomus intraradices</name>
    <dbReference type="NCBI Taxonomy" id="747089"/>
    <lineage>
        <taxon>Eukaryota</taxon>
        <taxon>Fungi</taxon>
        <taxon>Fungi incertae sedis</taxon>
        <taxon>Mucoromycota</taxon>
        <taxon>Glomeromycotina</taxon>
        <taxon>Glomeromycetes</taxon>
        <taxon>Glomerales</taxon>
        <taxon>Glomeraceae</taxon>
        <taxon>Rhizophagus</taxon>
    </lineage>
</organism>
<feature type="non-terminal residue" evidence="1">
    <location>
        <position position="1"/>
    </location>
</feature>
<proteinExistence type="predicted"/>
<name>A0A2P4NXQ0_RHIID</name>
<dbReference type="Proteomes" id="UP000018888">
    <property type="component" value="Unassembled WGS sequence"/>
</dbReference>
<gene>
    <name evidence="1" type="ORF">GLOIN_2v1735454</name>
</gene>
<evidence type="ECO:0000313" key="2">
    <source>
        <dbReference type="Proteomes" id="UP000018888"/>
    </source>
</evidence>
<evidence type="ECO:0000313" key="1">
    <source>
        <dbReference type="EMBL" id="POG57915.1"/>
    </source>
</evidence>
<keyword evidence="2" id="KW-1185">Reference proteome</keyword>
<comment type="caution">
    <text evidence="1">The sequence shown here is derived from an EMBL/GenBank/DDBJ whole genome shotgun (WGS) entry which is preliminary data.</text>
</comment>